<proteinExistence type="predicted"/>
<protein>
    <submittedName>
        <fullName evidence="1">Uncharacterized protein</fullName>
    </submittedName>
</protein>
<evidence type="ECO:0000313" key="2">
    <source>
        <dbReference type="Proteomes" id="UP000199153"/>
    </source>
</evidence>
<gene>
    <name evidence="1" type="ORF">SAMN05660413_02064</name>
</gene>
<sequence length="146" mass="16609">MAMPFPIPPPPPKEGSPAIKINIDSLNKVKVKLIVDTTMFKVSSRIKLPEVYEEYDFLVKILNTLQEKTINTGWIKSEKGHQLIFGSSLEDYVGRYSQMVTISRIAFNSKLDQAILLAGHKTHELAGYVNLYLLKKENGKLFIKRM</sequence>
<dbReference type="EMBL" id="FOVL01000012">
    <property type="protein sequence ID" value="SFN66832.1"/>
    <property type="molecule type" value="Genomic_DNA"/>
</dbReference>
<name>A0A1I5AWQ0_9FLAO</name>
<evidence type="ECO:0000313" key="1">
    <source>
        <dbReference type="EMBL" id="SFN66832.1"/>
    </source>
</evidence>
<organism evidence="1 2">
    <name type="scientific">Salegentibacter flavus</name>
    <dbReference type="NCBI Taxonomy" id="287099"/>
    <lineage>
        <taxon>Bacteria</taxon>
        <taxon>Pseudomonadati</taxon>
        <taxon>Bacteroidota</taxon>
        <taxon>Flavobacteriia</taxon>
        <taxon>Flavobacteriales</taxon>
        <taxon>Flavobacteriaceae</taxon>
        <taxon>Salegentibacter</taxon>
    </lineage>
</organism>
<reference evidence="1 2" key="1">
    <citation type="submission" date="2016-10" db="EMBL/GenBank/DDBJ databases">
        <authorList>
            <person name="de Groot N.N."/>
        </authorList>
    </citation>
    <scope>NUCLEOTIDE SEQUENCE [LARGE SCALE GENOMIC DNA]</scope>
    <source>
        <strain evidence="1 2">DSM 17794</strain>
    </source>
</reference>
<accession>A0A1I5AWQ0</accession>
<dbReference type="AlphaFoldDB" id="A0A1I5AWQ0"/>
<keyword evidence="2" id="KW-1185">Reference proteome</keyword>
<dbReference type="Proteomes" id="UP000199153">
    <property type="component" value="Unassembled WGS sequence"/>
</dbReference>